<accession>S3HCM6</accession>
<protein>
    <submittedName>
        <fullName evidence="2">Bleomycin resistance protein</fullName>
    </submittedName>
</protein>
<name>S3HCM6_9HYPH</name>
<dbReference type="InterPro" id="IPR037523">
    <property type="entry name" value="VOC_core"/>
</dbReference>
<dbReference type="EMBL" id="AEYE02000025">
    <property type="protein sequence ID" value="EPE96409.1"/>
    <property type="molecule type" value="Genomic_DNA"/>
</dbReference>
<dbReference type="PROSITE" id="PS51819">
    <property type="entry name" value="VOC"/>
    <property type="match status" value="2"/>
</dbReference>
<reference evidence="2 3" key="1">
    <citation type="journal article" date="2012" name="J. Bacteriol.">
        <title>Genome sequence of Rhizobium grahamii CCGE502, a broad-host-range symbiont with low nodulation competitiveness in Phaseolus vulgaris.</title>
        <authorList>
            <person name="Althabegoiti M.J."/>
            <person name="Lozano L."/>
            <person name="Torres-Tejerizo G."/>
            <person name="Ormeno-Orrillo E."/>
            <person name="Rogel M.A."/>
            <person name="Gonzalez V."/>
            <person name="Martinez-Romero E."/>
        </authorList>
    </citation>
    <scope>NUCLEOTIDE SEQUENCE [LARGE SCALE GENOMIC DNA]</scope>
    <source>
        <strain evidence="2 3">CCGE 502</strain>
    </source>
</reference>
<sequence length="303" mass="33945">MEKTVHKQFAPRVFQLGYVALETPDVMRARDHYAETIGMSETATGHDGESYLSIGYEHHNVVLRKAQHKAMGHLGFQLNPGTELRELVAELRAFGLGAQIKSDSQPGIRELVEVEPVPGTTLQLYTDIDAPAAGFKRTGVSPLRLGHVAVISPDGPKLKAFFMDFLGFWFTDTIAGISNFITCNREHHVVNLVSMPDQRVHHIAFQLKGNASHAMAGDLLAERGLPVKWGPTRHTAGHNIASYHYDPDQVLIELYTDMDVFIPELNMCEARPWHRHFPMAPREWKLTELAAWETEFAFSLAQA</sequence>
<dbReference type="SUPFAM" id="SSF54593">
    <property type="entry name" value="Glyoxalase/Bleomycin resistance protein/Dihydroxybiphenyl dioxygenase"/>
    <property type="match status" value="2"/>
</dbReference>
<dbReference type="STRING" id="990285.RGCCGE502_21115"/>
<dbReference type="AlphaFoldDB" id="S3HCM6"/>
<gene>
    <name evidence="2" type="ORF">RGCCGE502_21115</name>
</gene>
<comment type="caution">
    <text evidence="2">The sequence shown here is derived from an EMBL/GenBank/DDBJ whole genome shotgun (WGS) entry which is preliminary data.</text>
</comment>
<proteinExistence type="predicted"/>
<dbReference type="eggNOG" id="COG0346">
    <property type="taxonomic scope" value="Bacteria"/>
</dbReference>
<dbReference type="Pfam" id="PF00903">
    <property type="entry name" value="Glyoxalase"/>
    <property type="match status" value="1"/>
</dbReference>
<feature type="domain" description="VOC" evidence="1">
    <location>
        <begin position="144"/>
        <end position="257"/>
    </location>
</feature>
<dbReference type="Gene3D" id="3.10.180.10">
    <property type="entry name" value="2,3-Dihydroxybiphenyl 1,2-Dioxygenase, domain 1"/>
    <property type="match status" value="2"/>
</dbReference>
<evidence type="ECO:0000313" key="2">
    <source>
        <dbReference type="EMBL" id="EPE96409.1"/>
    </source>
</evidence>
<dbReference type="InterPro" id="IPR029068">
    <property type="entry name" value="Glyas_Bleomycin-R_OHBP_Dase"/>
</dbReference>
<dbReference type="HOGENOM" id="CLU_052361_3_1_5"/>
<feature type="domain" description="VOC" evidence="1">
    <location>
        <begin position="15"/>
        <end position="127"/>
    </location>
</feature>
<keyword evidence="3" id="KW-1185">Reference proteome</keyword>
<organism evidence="2 3">
    <name type="scientific">Rhizobium grahamii CCGE 502</name>
    <dbReference type="NCBI Taxonomy" id="990285"/>
    <lineage>
        <taxon>Bacteria</taxon>
        <taxon>Pseudomonadati</taxon>
        <taxon>Pseudomonadota</taxon>
        <taxon>Alphaproteobacteria</taxon>
        <taxon>Hyphomicrobiales</taxon>
        <taxon>Rhizobiaceae</taxon>
        <taxon>Rhizobium/Agrobacterium group</taxon>
        <taxon>Rhizobium</taxon>
    </lineage>
</organism>
<evidence type="ECO:0000259" key="1">
    <source>
        <dbReference type="PROSITE" id="PS51819"/>
    </source>
</evidence>
<dbReference type="InterPro" id="IPR004360">
    <property type="entry name" value="Glyas_Fos-R_dOase_dom"/>
</dbReference>
<dbReference type="Proteomes" id="UP000014411">
    <property type="component" value="Unassembled WGS sequence"/>
</dbReference>
<evidence type="ECO:0000313" key="3">
    <source>
        <dbReference type="Proteomes" id="UP000014411"/>
    </source>
</evidence>